<comment type="caution">
    <text evidence="3">The sequence shown here is derived from an EMBL/GenBank/DDBJ whole genome shotgun (WGS) entry which is preliminary data.</text>
</comment>
<dbReference type="EMBL" id="CAJNIZ010004792">
    <property type="protein sequence ID" value="CAE7236041.1"/>
    <property type="molecule type" value="Genomic_DNA"/>
</dbReference>
<feature type="region of interest" description="Disordered" evidence="1">
    <location>
        <begin position="284"/>
        <end position="309"/>
    </location>
</feature>
<reference evidence="3" key="1">
    <citation type="submission" date="2021-02" db="EMBL/GenBank/DDBJ databases">
        <authorList>
            <person name="Dougan E. K."/>
            <person name="Rhodes N."/>
            <person name="Thang M."/>
            <person name="Chan C."/>
        </authorList>
    </citation>
    <scope>NUCLEOTIDE SEQUENCE</scope>
</reference>
<gene>
    <name evidence="3" type="ORF">SPIL2461_LOCUS3834</name>
</gene>
<sequence>MKCVKHALVLRASMRKSLLAALFFASAGVISAKDSTDNLQSFLDQLHRRLSEQLESQQEQRESRRDWCHEKLQLLADEGKHAEGIIEGLRGTIRKLKSTKDENIMLVQITEDAASSAKTQSQELALQLSTKAQLAEAQERLKLRGMTSSATHRFAAALRQACEASEKQSTLQQKALQEQIPLLQSSTEAISAAEALHRIDESKVRTALRDVSLLQMASESAAELPDLLSLFRSKPASYEDKMDELSLPFQSRPSDSQMQDVLPAMPREQRPRVLELISKMHGDENLERSKKQSWCNEEREREQGTLESARTSSMLFSADARAHDRIKAQLEDELAHIQKTSEECDKALRFILQDSSNTSQALDSTKQDSTVTAKVLNKALDGLTSLRDQWWGQSGNNPVDAAMTSLSAVKQSFQKQAESCEGLQKEAEGTSKAVAGRAHDLLAALDAEGRKLELTRDFYVKRQRRSQSMKDLYDSQVTSAESYLRNLDQTCGKSALEQQSHEMQADVRALNDADMVFSGQTIKAPQLLRGSKGLTPVQEAALAMGVSVD</sequence>
<evidence type="ECO:0000313" key="4">
    <source>
        <dbReference type="Proteomes" id="UP000649617"/>
    </source>
</evidence>
<proteinExistence type="predicted"/>
<dbReference type="Proteomes" id="UP000649617">
    <property type="component" value="Unassembled WGS sequence"/>
</dbReference>
<keyword evidence="4" id="KW-1185">Reference proteome</keyword>
<name>A0A812KTL5_SYMPI</name>
<feature type="chain" id="PRO_5032915585" evidence="2">
    <location>
        <begin position="33"/>
        <end position="549"/>
    </location>
</feature>
<dbReference type="OrthoDB" id="425601at2759"/>
<feature type="signal peptide" evidence="2">
    <location>
        <begin position="1"/>
        <end position="32"/>
    </location>
</feature>
<keyword evidence="2" id="KW-0732">Signal</keyword>
<feature type="compositionally biased region" description="Basic and acidic residues" evidence="1">
    <location>
        <begin position="284"/>
        <end position="304"/>
    </location>
</feature>
<dbReference type="AlphaFoldDB" id="A0A812KTL5"/>
<evidence type="ECO:0000313" key="3">
    <source>
        <dbReference type="EMBL" id="CAE7236041.1"/>
    </source>
</evidence>
<evidence type="ECO:0000256" key="1">
    <source>
        <dbReference type="SAM" id="MobiDB-lite"/>
    </source>
</evidence>
<evidence type="ECO:0000256" key="2">
    <source>
        <dbReference type="SAM" id="SignalP"/>
    </source>
</evidence>
<protein>
    <submittedName>
        <fullName evidence="3">Uncharacterized protein</fullName>
    </submittedName>
</protein>
<accession>A0A812KTL5</accession>
<organism evidence="3 4">
    <name type="scientific">Symbiodinium pilosum</name>
    <name type="common">Dinoflagellate</name>
    <dbReference type="NCBI Taxonomy" id="2952"/>
    <lineage>
        <taxon>Eukaryota</taxon>
        <taxon>Sar</taxon>
        <taxon>Alveolata</taxon>
        <taxon>Dinophyceae</taxon>
        <taxon>Suessiales</taxon>
        <taxon>Symbiodiniaceae</taxon>
        <taxon>Symbiodinium</taxon>
    </lineage>
</organism>